<accession>A0A0M3ICT4</accession>
<sequence length="130" mass="15119">MLKLGNELLVAPLKSLFNNMIEYPQIPEYFAFSKTILPKKGNRGDIRNYRPIVCKRLQQQIEQKQDVEQAGFRLGKSTTDEIHLPTMLIRKTRQYNLPLYCCSWTTKKASTLLNMHPCGNLWEASPYTLQ</sequence>
<evidence type="ECO:0000313" key="2">
    <source>
        <dbReference type="WBParaSite" id="ALUE_0001573201-mRNA-1"/>
    </source>
</evidence>
<organism evidence="1 2">
    <name type="scientific">Ascaris lumbricoides</name>
    <name type="common">Giant roundworm</name>
    <dbReference type="NCBI Taxonomy" id="6252"/>
    <lineage>
        <taxon>Eukaryota</taxon>
        <taxon>Metazoa</taxon>
        <taxon>Ecdysozoa</taxon>
        <taxon>Nematoda</taxon>
        <taxon>Chromadorea</taxon>
        <taxon>Rhabditida</taxon>
        <taxon>Spirurina</taxon>
        <taxon>Ascaridomorpha</taxon>
        <taxon>Ascaridoidea</taxon>
        <taxon>Ascarididae</taxon>
        <taxon>Ascaris</taxon>
    </lineage>
</organism>
<keyword evidence="1" id="KW-1185">Reference proteome</keyword>
<protein>
    <submittedName>
        <fullName evidence="2">Reverse transcriptase domain-containing protein</fullName>
    </submittedName>
</protein>
<name>A0A0M3ICT4_ASCLU</name>
<reference evidence="2" key="1">
    <citation type="submission" date="2017-02" db="UniProtKB">
        <authorList>
            <consortium name="WormBaseParasite"/>
        </authorList>
    </citation>
    <scope>IDENTIFICATION</scope>
</reference>
<dbReference type="Proteomes" id="UP000036681">
    <property type="component" value="Unplaced"/>
</dbReference>
<dbReference type="AlphaFoldDB" id="A0A0M3ICT4"/>
<evidence type="ECO:0000313" key="1">
    <source>
        <dbReference type="Proteomes" id="UP000036681"/>
    </source>
</evidence>
<proteinExistence type="predicted"/>
<dbReference type="WBParaSite" id="ALUE_0001573201-mRNA-1">
    <property type="protein sequence ID" value="ALUE_0001573201-mRNA-1"/>
    <property type="gene ID" value="ALUE_0001573201"/>
</dbReference>